<dbReference type="PROSITE" id="PS50893">
    <property type="entry name" value="ABC_TRANSPORTER_2"/>
    <property type="match status" value="1"/>
</dbReference>
<dbReference type="KEGG" id="piv:NCTC13079_01025"/>
<keyword evidence="7" id="KW-1185">Reference proteome</keyword>
<sequence length="252" mass="28694">MEPFIKIRNLYRVYHMGTEKVYALRGVDLDIEREEILCLLGTSGSGKSTLLNMMAGLDRPSKGEIVINSKIHMEKLSEEKLTRFRQLNVGFVFQAYNLIPTLTAVENVSLGLIFKGVPKKEREEKAIAILERVGLGDRIHHKPKEMSGGQQQRVSIARAFVDTPPILFADEPTGNLDTKTSMEIMEMMRDLAREHKQTLIIVTHDLETAVYANRVVELRDGRIVRDETQSVMEKAKELDLLPEHLVNQEEQL</sequence>
<gene>
    <name evidence="6" type="primary">macB_1</name>
    <name evidence="6" type="ORF">NCTC13079_01025</name>
</gene>
<evidence type="ECO:0000256" key="4">
    <source>
        <dbReference type="ARBA" id="ARBA00022840"/>
    </source>
</evidence>
<reference evidence="6 7" key="1">
    <citation type="submission" date="2018-12" db="EMBL/GenBank/DDBJ databases">
        <authorList>
            <consortium name="Pathogen Informatics"/>
        </authorList>
    </citation>
    <scope>NUCLEOTIDE SEQUENCE [LARGE SCALE GENOMIC DNA]</scope>
    <source>
        <strain evidence="6 7">NCTC13079</strain>
    </source>
</reference>
<evidence type="ECO:0000256" key="3">
    <source>
        <dbReference type="ARBA" id="ARBA00022741"/>
    </source>
</evidence>
<keyword evidence="3" id="KW-0547">Nucleotide-binding</keyword>
<accession>A0A3S5F7W7</accession>
<evidence type="ECO:0000259" key="5">
    <source>
        <dbReference type="PROSITE" id="PS50893"/>
    </source>
</evidence>
<dbReference type="PANTHER" id="PTHR42798">
    <property type="entry name" value="LIPOPROTEIN-RELEASING SYSTEM ATP-BINDING PROTEIN LOLD"/>
    <property type="match status" value="1"/>
</dbReference>
<dbReference type="GO" id="GO:0016887">
    <property type="term" value="F:ATP hydrolysis activity"/>
    <property type="evidence" value="ECO:0007669"/>
    <property type="project" value="InterPro"/>
</dbReference>
<dbReference type="InterPro" id="IPR003439">
    <property type="entry name" value="ABC_transporter-like_ATP-bd"/>
</dbReference>
<comment type="similarity">
    <text evidence="1">Belongs to the ABC transporter superfamily.</text>
</comment>
<dbReference type="CDD" id="cd03255">
    <property type="entry name" value="ABC_MJ0796_LolCDE_FtsE"/>
    <property type="match status" value="1"/>
</dbReference>
<dbReference type="Pfam" id="PF00005">
    <property type="entry name" value="ABC_tran"/>
    <property type="match status" value="1"/>
</dbReference>
<proteinExistence type="inferred from homology"/>
<dbReference type="RefSeq" id="WP_232006454.1">
    <property type="nucleotide sequence ID" value="NZ_LR134523.1"/>
</dbReference>
<dbReference type="PANTHER" id="PTHR42798:SF6">
    <property type="entry name" value="CELL DIVISION ATP-BINDING PROTEIN FTSE"/>
    <property type="match status" value="1"/>
</dbReference>
<dbReference type="SUPFAM" id="SSF52540">
    <property type="entry name" value="P-loop containing nucleoside triphosphate hydrolases"/>
    <property type="match status" value="1"/>
</dbReference>
<dbReference type="EC" id="3.6.3.-" evidence="6"/>
<keyword evidence="2" id="KW-0813">Transport</keyword>
<dbReference type="GO" id="GO:0005524">
    <property type="term" value="F:ATP binding"/>
    <property type="evidence" value="ECO:0007669"/>
    <property type="project" value="UniProtKB-KW"/>
</dbReference>
<dbReference type="FunFam" id="3.40.50.300:FF:000032">
    <property type="entry name" value="Export ABC transporter ATP-binding protein"/>
    <property type="match status" value="1"/>
</dbReference>
<evidence type="ECO:0000256" key="2">
    <source>
        <dbReference type="ARBA" id="ARBA00022448"/>
    </source>
</evidence>
<protein>
    <submittedName>
        <fullName evidence="6">Macrolide export ATP-binding/permease protein MacB</fullName>
        <ecNumber evidence="6">3.6.3.-</ecNumber>
    </submittedName>
</protein>
<dbReference type="InterPro" id="IPR017871">
    <property type="entry name" value="ABC_transporter-like_CS"/>
</dbReference>
<keyword evidence="4 6" id="KW-0067">ATP-binding</keyword>
<dbReference type="Gene3D" id="3.40.50.300">
    <property type="entry name" value="P-loop containing nucleotide triphosphate hydrolases"/>
    <property type="match status" value="1"/>
</dbReference>
<name>A0A3S5F7W7_9FIRM</name>
<dbReference type="GO" id="GO:0022857">
    <property type="term" value="F:transmembrane transporter activity"/>
    <property type="evidence" value="ECO:0007669"/>
    <property type="project" value="UniProtKB-ARBA"/>
</dbReference>
<evidence type="ECO:0000256" key="1">
    <source>
        <dbReference type="ARBA" id="ARBA00005417"/>
    </source>
</evidence>
<dbReference type="InterPro" id="IPR017911">
    <property type="entry name" value="MacB-like_ATP-bd"/>
</dbReference>
<dbReference type="GO" id="GO:0098796">
    <property type="term" value="C:membrane protein complex"/>
    <property type="evidence" value="ECO:0007669"/>
    <property type="project" value="UniProtKB-ARBA"/>
</dbReference>
<evidence type="ECO:0000313" key="7">
    <source>
        <dbReference type="Proteomes" id="UP000269544"/>
    </source>
</evidence>
<dbReference type="EMBL" id="LR134523">
    <property type="protein sequence ID" value="VEJ35841.1"/>
    <property type="molecule type" value="Genomic_DNA"/>
</dbReference>
<dbReference type="InterPro" id="IPR027417">
    <property type="entry name" value="P-loop_NTPase"/>
</dbReference>
<dbReference type="SMART" id="SM00382">
    <property type="entry name" value="AAA"/>
    <property type="match status" value="1"/>
</dbReference>
<organism evidence="6 7">
    <name type="scientific">Aedoeadaptatus ivorii</name>
    <dbReference type="NCBI Taxonomy" id="54006"/>
    <lineage>
        <taxon>Bacteria</taxon>
        <taxon>Bacillati</taxon>
        <taxon>Bacillota</taxon>
        <taxon>Tissierellia</taxon>
        <taxon>Tissierellales</taxon>
        <taxon>Peptoniphilaceae</taxon>
        <taxon>Aedoeadaptatus</taxon>
    </lineage>
</organism>
<dbReference type="AlphaFoldDB" id="A0A3S5F7W7"/>
<feature type="domain" description="ABC transporter" evidence="5">
    <location>
        <begin position="5"/>
        <end position="245"/>
    </location>
</feature>
<keyword evidence="6" id="KW-0378">Hydrolase</keyword>
<dbReference type="Proteomes" id="UP000269544">
    <property type="component" value="Chromosome"/>
</dbReference>
<dbReference type="PROSITE" id="PS00211">
    <property type="entry name" value="ABC_TRANSPORTER_1"/>
    <property type="match status" value="1"/>
</dbReference>
<dbReference type="InterPro" id="IPR003593">
    <property type="entry name" value="AAA+_ATPase"/>
</dbReference>
<evidence type="ECO:0000313" key="6">
    <source>
        <dbReference type="EMBL" id="VEJ35841.1"/>
    </source>
</evidence>